<dbReference type="VEuPathDB" id="FungiDB:PPTG_20041"/>
<dbReference type="AlphaFoldDB" id="W2L848"/>
<proteinExistence type="predicted"/>
<reference evidence="1" key="1">
    <citation type="submission" date="2013-11" db="EMBL/GenBank/DDBJ databases">
        <title>The Genome Sequence of Phytophthora parasitica CHvinca01.</title>
        <authorList>
            <consortium name="The Broad Institute Genomics Platform"/>
            <person name="Russ C."/>
            <person name="Tyler B."/>
            <person name="Panabieres F."/>
            <person name="Shan W."/>
            <person name="Tripathy S."/>
            <person name="Grunwald N."/>
            <person name="Machado M."/>
            <person name="Johnson C.S."/>
            <person name="Arredondo F."/>
            <person name="Hong C."/>
            <person name="Coffey M."/>
            <person name="Young S.K."/>
            <person name="Zeng Q."/>
            <person name="Gargeya S."/>
            <person name="Fitzgerald M."/>
            <person name="Abouelleil A."/>
            <person name="Alvarado L."/>
            <person name="Chapman S.B."/>
            <person name="Gainer-Dewar J."/>
            <person name="Goldberg J."/>
            <person name="Griggs A."/>
            <person name="Gujja S."/>
            <person name="Hansen M."/>
            <person name="Howarth C."/>
            <person name="Imamovic A."/>
            <person name="Ireland A."/>
            <person name="Larimer J."/>
            <person name="McCowan C."/>
            <person name="Murphy C."/>
            <person name="Pearson M."/>
            <person name="Poon T.W."/>
            <person name="Priest M."/>
            <person name="Roberts A."/>
            <person name="Saif S."/>
            <person name="Shea T."/>
            <person name="Sykes S."/>
            <person name="Wortman J."/>
            <person name="Nusbaum C."/>
            <person name="Birren B."/>
        </authorList>
    </citation>
    <scope>NUCLEOTIDE SEQUENCE [LARGE SCALE GENOMIC DNA]</scope>
    <source>
        <strain evidence="1">CHvinca01</strain>
    </source>
</reference>
<dbReference type="VEuPathDB" id="FungiDB:PPTG_03103"/>
<protein>
    <recommendedName>
        <fullName evidence="2">SWIM-type domain-containing protein</fullName>
    </recommendedName>
</protein>
<gene>
    <name evidence="1" type="ORF">L917_08277</name>
</gene>
<organism evidence="1">
    <name type="scientific">Phytophthora nicotianae</name>
    <name type="common">Potato buckeye rot agent</name>
    <name type="synonym">Phytophthora parasitica</name>
    <dbReference type="NCBI Taxonomy" id="4792"/>
    <lineage>
        <taxon>Eukaryota</taxon>
        <taxon>Sar</taxon>
        <taxon>Stramenopiles</taxon>
        <taxon>Oomycota</taxon>
        <taxon>Peronosporomycetes</taxon>
        <taxon>Peronosporales</taxon>
        <taxon>Peronosporaceae</taxon>
        <taxon>Phytophthora</taxon>
    </lineage>
</organism>
<evidence type="ECO:0000313" key="1">
    <source>
        <dbReference type="EMBL" id="ETL93591.1"/>
    </source>
</evidence>
<name>W2L848_PHYNI</name>
<evidence type="ECO:0008006" key="2">
    <source>
        <dbReference type="Google" id="ProtNLM"/>
    </source>
</evidence>
<dbReference type="EMBL" id="KI679555">
    <property type="protein sequence ID" value="ETL93591.1"/>
    <property type="molecule type" value="Genomic_DNA"/>
</dbReference>
<dbReference type="OrthoDB" id="126472at2759"/>
<sequence length="285" mass="31895">MVAAVRGRAFNGEEDEAFSFGWDVDRDGAFVVGNGSDEKPFLVGLRRKLCCDKLTETPVPSFSTFHLLCIFVTSQQQEGHFAKVFAALRWIYRKVVGTPLRVHFVMGDADVVQYNALASVFSDCKYIHLINRSIDVRPFSESPGTSKELLSRVKALRGKQLLREFVLPRMSADFLLVDSRNDVFHVLYTPPNRIYNTTSNSAHEAIQVSAQPVDMVTQTCPCAYHFKYTNCVHRIFAMQERARIDSNGDDVLVNRRVSKRKRAAIGPAPVAAGRPSLVGPALQLE</sequence>
<accession>W2L848</accession>
<dbReference type="Proteomes" id="UP000054423">
    <property type="component" value="Unassembled WGS sequence"/>
</dbReference>